<evidence type="ECO:0000313" key="4">
    <source>
        <dbReference type="Proteomes" id="UP000319829"/>
    </source>
</evidence>
<protein>
    <submittedName>
        <fullName evidence="3">GWxTD domain-containing protein</fullName>
    </submittedName>
</protein>
<feature type="signal peptide" evidence="1">
    <location>
        <begin position="1"/>
        <end position="27"/>
    </location>
</feature>
<keyword evidence="1" id="KW-0732">Signal</keyword>
<dbReference type="AlphaFoldDB" id="A0A538SMR9"/>
<dbReference type="NCBIfam" id="TIGR04514">
    <property type="entry name" value="GWxTD_dom"/>
    <property type="match status" value="1"/>
</dbReference>
<dbReference type="EMBL" id="VBOU01000095">
    <property type="protein sequence ID" value="TMQ52669.1"/>
    <property type="molecule type" value="Genomic_DNA"/>
</dbReference>
<name>A0A538SMR9_UNCEI</name>
<gene>
    <name evidence="3" type="ORF">E6K74_11740</name>
</gene>
<evidence type="ECO:0000256" key="1">
    <source>
        <dbReference type="SAM" id="SignalP"/>
    </source>
</evidence>
<evidence type="ECO:0000259" key="2">
    <source>
        <dbReference type="Pfam" id="PF20094"/>
    </source>
</evidence>
<comment type="caution">
    <text evidence="3">The sequence shown here is derived from an EMBL/GenBank/DDBJ whole genome shotgun (WGS) entry which is preliminary data.</text>
</comment>
<dbReference type="Pfam" id="PF20094">
    <property type="entry name" value="GWxTD_dom"/>
    <property type="match status" value="1"/>
</dbReference>
<reference evidence="3 4" key="1">
    <citation type="journal article" date="2019" name="Nat. Microbiol.">
        <title>Mediterranean grassland soil C-N compound turnover is dependent on rainfall and depth, and is mediated by genomically divergent microorganisms.</title>
        <authorList>
            <person name="Diamond S."/>
            <person name="Andeer P.F."/>
            <person name="Li Z."/>
            <person name="Crits-Christoph A."/>
            <person name="Burstein D."/>
            <person name="Anantharaman K."/>
            <person name="Lane K.R."/>
            <person name="Thomas B.C."/>
            <person name="Pan C."/>
            <person name="Northen T.R."/>
            <person name="Banfield J.F."/>
        </authorList>
    </citation>
    <scope>NUCLEOTIDE SEQUENCE [LARGE SCALE GENOMIC DNA]</scope>
    <source>
        <strain evidence="3">WS_4</strain>
    </source>
</reference>
<feature type="domain" description="GWxTD" evidence="2">
    <location>
        <begin position="344"/>
        <end position="410"/>
    </location>
</feature>
<evidence type="ECO:0000313" key="3">
    <source>
        <dbReference type="EMBL" id="TMQ52669.1"/>
    </source>
</evidence>
<accession>A0A538SMR9</accession>
<organism evidence="3 4">
    <name type="scientific">Eiseniibacteriota bacterium</name>
    <dbReference type="NCBI Taxonomy" id="2212470"/>
    <lineage>
        <taxon>Bacteria</taxon>
        <taxon>Candidatus Eiseniibacteriota</taxon>
    </lineage>
</organism>
<sequence length="498" mass="56207">MRRYHIRAPHWLLALAACALTGTPTGATVATPTPGETGVSVGDIHYNACAVAYRHDGGNARAEFFIRVPYREIRFIPSGQQFEARLRVTVELLGRKGRRVGYQQREARVQSMDAEATADSLLGEIYTVGLVAPPAKYRYRITVEDMNVARRGLVYQMKNKKRQGEVLGDIDLSEWLLQNPAISGIEFAWDIKDRTTETPFAKGAYEVLPHPSAYYGAYRDMLAAYYEIYDAPPPVEGRSYRVRTMIFSTAGDTLLESLDSLRVTEGTAWPHTLHADVASLPAGHYRLRIDLLREGDLAIASSQGEFDMLWEVDSWSSDAADLYEVTARTLLSQEEAYGFRQLSRGEKEARLAELWRAIDPTPDTATNEARRDFRARIAYANTHYSVFEKGMLSDRGRIWIQFGEPDDIKIERLPVSDKTLGYAVDGQIPKTSKDMLTKPGQGVVDTRPFEIWTYNLRGHETIPRRRMNEVSAGMKFVFVDEQGYGDYTLRYSSVSGVR</sequence>
<dbReference type="Proteomes" id="UP000319829">
    <property type="component" value="Unassembled WGS sequence"/>
</dbReference>
<dbReference type="InterPro" id="IPR030959">
    <property type="entry name" value="GWxTD_dom"/>
</dbReference>
<feature type="chain" id="PRO_5022097431" evidence="1">
    <location>
        <begin position="28"/>
        <end position="498"/>
    </location>
</feature>
<dbReference type="PROSITE" id="PS51257">
    <property type="entry name" value="PROKAR_LIPOPROTEIN"/>
    <property type="match status" value="1"/>
</dbReference>
<proteinExistence type="predicted"/>